<dbReference type="Gene3D" id="3.40.640.10">
    <property type="entry name" value="Type I PLP-dependent aspartate aminotransferase-like (Major domain)"/>
    <property type="match status" value="1"/>
</dbReference>
<comment type="similarity">
    <text evidence="2">Belongs to the class-I pyridoxal-phosphate-dependent aminotransferase family.</text>
</comment>
<gene>
    <name evidence="8" type="ORF">BC739_004298</name>
</gene>
<dbReference type="GO" id="GO:0004069">
    <property type="term" value="F:L-aspartate:2-oxoglutarate aminotransferase activity"/>
    <property type="evidence" value="ECO:0007669"/>
    <property type="project" value="UniProtKB-EC"/>
</dbReference>
<evidence type="ECO:0000256" key="6">
    <source>
        <dbReference type="SAM" id="MobiDB-lite"/>
    </source>
</evidence>
<dbReference type="InterPro" id="IPR015422">
    <property type="entry name" value="PyrdxlP-dep_Trfase_small"/>
</dbReference>
<evidence type="ECO:0000259" key="7">
    <source>
        <dbReference type="Pfam" id="PF00155"/>
    </source>
</evidence>
<dbReference type="InterPro" id="IPR015421">
    <property type="entry name" value="PyrdxlP-dep_Trfase_major"/>
</dbReference>
<keyword evidence="3 8" id="KW-0032">Aminotransferase</keyword>
<protein>
    <submittedName>
        <fullName evidence="8">Aspartate aminotransferase</fullName>
        <ecNumber evidence="8">2.6.1.1</ecNumber>
    </submittedName>
</protein>
<dbReference type="CDD" id="cd00609">
    <property type="entry name" value="AAT_like"/>
    <property type="match status" value="1"/>
</dbReference>
<evidence type="ECO:0000256" key="5">
    <source>
        <dbReference type="ARBA" id="ARBA00022898"/>
    </source>
</evidence>
<keyword evidence="9" id="KW-1185">Reference proteome</keyword>
<dbReference type="SUPFAM" id="SSF53383">
    <property type="entry name" value="PLP-dependent transferases"/>
    <property type="match status" value="1"/>
</dbReference>
<organism evidence="8 9">
    <name type="scientific">Kutzneria viridogrisea</name>
    <dbReference type="NCBI Taxonomy" id="47990"/>
    <lineage>
        <taxon>Bacteria</taxon>
        <taxon>Bacillati</taxon>
        <taxon>Actinomycetota</taxon>
        <taxon>Actinomycetes</taxon>
        <taxon>Pseudonocardiales</taxon>
        <taxon>Pseudonocardiaceae</taxon>
        <taxon>Kutzneria</taxon>
    </lineage>
</organism>
<comment type="caution">
    <text evidence="8">The sequence shown here is derived from an EMBL/GenBank/DDBJ whole genome shotgun (WGS) entry which is preliminary data.</text>
</comment>
<dbReference type="InterPro" id="IPR050596">
    <property type="entry name" value="AspAT/PAT-like"/>
</dbReference>
<proteinExistence type="inferred from homology"/>
<dbReference type="RefSeq" id="WP_318296466.1">
    <property type="nucleotide sequence ID" value="NZ_BAAABQ010000057.1"/>
</dbReference>
<name>A0ABR6BJM3_9PSEU</name>
<dbReference type="EC" id="2.6.1.1" evidence="8"/>
<accession>A0ABR6BJM3</accession>
<keyword evidence="5" id="KW-0663">Pyridoxal phosphate</keyword>
<dbReference type="EMBL" id="JACJID010000003">
    <property type="protein sequence ID" value="MBA8927092.1"/>
    <property type="molecule type" value="Genomic_DNA"/>
</dbReference>
<dbReference type="Pfam" id="PF00155">
    <property type="entry name" value="Aminotran_1_2"/>
    <property type="match status" value="1"/>
</dbReference>
<sequence>MRASRAVGRIRAGSLRPGGSAPPPGVISLAMGEPDFPTPQPIVAAAVAALREGWTRYGDLNGDPELRALVAEQCGPGWTAEEVLITHGGSAGLAATILALVDPGDSVVLLDPTYSLYADQVHLAGGHPVRVPTRPDGHLDLDALAPALRGAKLLVLCNPGNPTGSVFTVEELHALGELVHGTDTAVLADEAYRDLVYDGRRFVSALEVPALRAKLVLCVTLSKTYAMTGWRIGYVVAARPLMRAISLVHRGLNASVNAAVQRAALTALRLGPDLAAPMVAAYQARRDLVVRELAAVPGLDLPVRPEGAFYVFPRYQAKIRSAELVRLLAAGGVAVRAGGEFGPAGEGHVRISFATGEHQLTEGLRRLGEVLARCAV</sequence>
<keyword evidence="4 8" id="KW-0808">Transferase</keyword>
<feature type="region of interest" description="Disordered" evidence="6">
    <location>
        <begin position="1"/>
        <end position="24"/>
    </location>
</feature>
<dbReference type="Gene3D" id="3.90.1150.10">
    <property type="entry name" value="Aspartate Aminotransferase, domain 1"/>
    <property type="match status" value="1"/>
</dbReference>
<evidence type="ECO:0000256" key="4">
    <source>
        <dbReference type="ARBA" id="ARBA00022679"/>
    </source>
</evidence>
<evidence type="ECO:0000313" key="9">
    <source>
        <dbReference type="Proteomes" id="UP000517916"/>
    </source>
</evidence>
<dbReference type="PANTHER" id="PTHR46383:SF1">
    <property type="entry name" value="ASPARTATE AMINOTRANSFERASE"/>
    <property type="match status" value="1"/>
</dbReference>
<dbReference type="Proteomes" id="UP000517916">
    <property type="component" value="Unassembled WGS sequence"/>
</dbReference>
<evidence type="ECO:0000313" key="8">
    <source>
        <dbReference type="EMBL" id="MBA8927092.1"/>
    </source>
</evidence>
<evidence type="ECO:0000256" key="2">
    <source>
        <dbReference type="ARBA" id="ARBA00007441"/>
    </source>
</evidence>
<dbReference type="InterPro" id="IPR004839">
    <property type="entry name" value="Aminotransferase_I/II_large"/>
</dbReference>
<evidence type="ECO:0000256" key="1">
    <source>
        <dbReference type="ARBA" id="ARBA00001933"/>
    </source>
</evidence>
<feature type="domain" description="Aminotransferase class I/classII large" evidence="7">
    <location>
        <begin position="25"/>
        <end position="365"/>
    </location>
</feature>
<dbReference type="PANTHER" id="PTHR46383">
    <property type="entry name" value="ASPARTATE AMINOTRANSFERASE"/>
    <property type="match status" value="1"/>
</dbReference>
<comment type="cofactor">
    <cofactor evidence="1">
        <name>pyridoxal 5'-phosphate</name>
        <dbReference type="ChEBI" id="CHEBI:597326"/>
    </cofactor>
</comment>
<evidence type="ECO:0000256" key="3">
    <source>
        <dbReference type="ARBA" id="ARBA00022576"/>
    </source>
</evidence>
<dbReference type="InterPro" id="IPR015424">
    <property type="entry name" value="PyrdxlP-dep_Trfase"/>
</dbReference>
<reference evidence="8 9" key="1">
    <citation type="submission" date="2020-08" db="EMBL/GenBank/DDBJ databases">
        <title>Genomic Encyclopedia of Archaeal and Bacterial Type Strains, Phase II (KMG-II): from individual species to whole genera.</title>
        <authorList>
            <person name="Goeker M."/>
        </authorList>
    </citation>
    <scope>NUCLEOTIDE SEQUENCE [LARGE SCALE GENOMIC DNA]</scope>
    <source>
        <strain evidence="8 9">DSM 43850</strain>
    </source>
</reference>